<gene>
    <name evidence="1" type="ORF">METZ01_LOCUS151136</name>
</gene>
<sequence length="34" mass="3833">MYNVFELGTTFINPASIPIGNIPYVTKFKSILSR</sequence>
<dbReference type="AlphaFoldDB" id="A0A382AB21"/>
<reference evidence="1" key="1">
    <citation type="submission" date="2018-05" db="EMBL/GenBank/DDBJ databases">
        <authorList>
            <person name="Lanie J.A."/>
            <person name="Ng W.-L."/>
            <person name="Kazmierczak K.M."/>
            <person name="Andrzejewski T.M."/>
            <person name="Davidsen T.M."/>
            <person name="Wayne K.J."/>
            <person name="Tettelin H."/>
            <person name="Glass J.I."/>
            <person name="Rusch D."/>
            <person name="Podicherti R."/>
            <person name="Tsui H.-C.T."/>
            <person name="Winkler M.E."/>
        </authorList>
    </citation>
    <scope>NUCLEOTIDE SEQUENCE</scope>
</reference>
<dbReference type="EMBL" id="UINC01024512">
    <property type="protein sequence ID" value="SVA98282.1"/>
    <property type="molecule type" value="Genomic_DNA"/>
</dbReference>
<organism evidence="1">
    <name type="scientific">marine metagenome</name>
    <dbReference type="NCBI Taxonomy" id="408172"/>
    <lineage>
        <taxon>unclassified sequences</taxon>
        <taxon>metagenomes</taxon>
        <taxon>ecological metagenomes</taxon>
    </lineage>
</organism>
<accession>A0A382AB21</accession>
<proteinExistence type="predicted"/>
<feature type="non-terminal residue" evidence="1">
    <location>
        <position position="34"/>
    </location>
</feature>
<name>A0A382AB21_9ZZZZ</name>
<protein>
    <submittedName>
        <fullName evidence="1">Uncharacterized protein</fullName>
    </submittedName>
</protein>
<evidence type="ECO:0000313" key="1">
    <source>
        <dbReference type="EMBL" id="SVA98282.1"/>
    </source>
</evidence>